<keyword evidence="2" id="KW-1185">Reference proteome</keyword>
<organism evidence="1 2">
    <name type="scientific">Alkalibacter rhizosphaerae</name>
    <dbReference type="NCBI Taxonomy" id="2815577"/>
    <lineage>
        <taxon>Bacteria</taxon>
        <taxon>Bacillati</taxon>
        <taxon>Bacillota</taxon>
        <taxon>Clostridia</taxon>
        <taxon>Eubacteriales</taxon>
        <taxon>Eubacteriaceae</taxon>
        <taxon>Alkalibacter</taxon>
    </lineage>
</organism>
<protein>
    <submittedName>
        <fullName evidence="1">Uncharacterized protein</fullName>
    </submittedName>
</protein>
<evidence type="ECO:0000313" key="1">
    <source>
        <dbReference type="EMBL" id="QSX08344.1"/>
    </source>
</evidence>
<accession>A0A975AH84</accession>
<dbReference type="KEGG" id="alka:J0B03_11225"/>
<sequence>MSHIKFENPYQLYEKCACTMQVPLKEILAKKEKDGYLLSYSVTCPSCGKAISQSLHITEKPLDFSDHVNAFKIMPALKDELAVVKMDSIKGRIKDGEPYFYGTYKHLRFFDNVIQEDFHKIDYMKTW</sequence>
<name>A0A975AH84_9FIRM</name>
<evidence type="ECO:0000313" key="2">
    <source>
        <dbReference type="Proteomes" id="UP000663499"/>
    </source>
</evidence>
<dbReference type="RefSeq" id="WP_207299686.1">
    <property type="nucleotide sequence ID" value="NZ_CP071444.1"/>
</dbReference>
<proteinExistence type="predicted"/>
<dbReference type="AlphaFoldDB" id="A0A975AH84"/>
<reference evidence="1" key="1">
    <citation type="submission" date="2021-03" db="EMBL/GenBank/DDBJ databases">
        <title>Alkalibacter marinus sp. nov., isolated from tidal flat sediment.</title>
        <authorList>
            <person name="Namirimu T."/>
            <person name="Yang J.-A."/>
            <person name="Yang S.-H."/>
            <person name="Kim Y.-J."/>
            <person name="Kwon K.K."/>
        </authorList>
    </citation>
    <scope>NUCLEOTIDE SEQUENCE</scope>
    <source>
        <strain evidence="1">ES005</strain>
    </source>
</reference>
<gene>
    <name evidence="1" type="ORF">J0B03_11225</name>
</gene>
<dbReference type="Proteomes" id="UP000663499">
    <property type="component" value="Chromosome"/>
</dbReference>
<dbReference type="EMBL" id="CP071444">
    <property type="protein sequence ID" value="QSX08344.1"/>
    <property type="molecule type" value="Genomic_DNA"/>
</dbReference>